<dbReference type="AlphaFoldDB" id="A0AAN6FMQ8"/>
<protein>
    <recommendedName>
        <fullName evidence="3">Major facilitator superfamily (MFS) profile domain-containing protein</fullName>
    </recommendedName>
</protein>
<proteinExistence type="predicted"/>
<evidence type="ECO:0000313" key="2">
    <source>
        <dbReference type="Proteomes" id="UP001168146"/>
    </source>
</evidence>
<dbReference type="Proteomes" id="UP001168146">
    <property type="component" value="Unassembled WGS sequence"/>
</dbReference>
<gene>
    <name evidence="1" type="ORF">LTR82_008781</name>
</gene>
<organism evidence="1 2">
    <name type="scientific">Friedmanniomyces endolithicus</name>
    <dbReference type="NCBI Taxonomy" id="329885"/>
    <lineage>
        <taxon>Eukaryota</taxon>
        <taxon>Fungi</taxon>
        <taxon>Dikarya</taxon>
        <taxon>Ascomycota</taxon>
        <taxon>Pezizomycotina</taxon>
        <taxon>Dothideomycetes</taxon>
        <taxon>Dothideomycetidae</taxon>
        <taxon>Mycosphaerellales</taxon>
        <taxon>Teratosphaeriaceae</taxon>
        <taxon>Friedmanniomyces</taxon>
    </lineage>
</organism>
<name>A0AAN6FMQ8_9PEZI</name>
<dbReference type="EMBL" id="JASUXU010000026">
    <property type="protein sequence ID" value="KAK0320264.1"/>
    <property type="molecule type" value="Genomic_DNA"/>
</dbReference>
<comment type="caution">
    <text evidence="1">The sequence shown here is derived from an EMBL/GenBank/DDBJ whole genome shotgun (WGS) entry which is preliminary data.</text>
</comment>
<accession>A0AAN6FMQ8</accession>
<sequence length="135" mass="14710">MAAFEKGAALTIEDEQSKENAQAVDLKLDKNGLPLVPQPSAHSDDPLNWSPALKLSVALQVSWLSFLGPMSSAVANPAFIPIGKAFHITTVEASYSLTMYIIFAAGSAACEHLWTTPGLPRWKPGCWHLQHSWRL</sequence>
<evidence type="ECO:0000313" key="1">
    <source>
        <dbReference type="EMBL" id="KAK0320264.1"/>
    </source>
</evidence>
<evidence type="ECO:0008006" key="3">
    <source>
        <dbReference type="Google" id="ProtNLM"/>
    </source>
</evidence>
<reference evidence="1" key="1">
    <citation type="submission" date="2021-12" db="EMBL/GenBank/DDBJ databases">
        <title>Black yeast isolated from Biological Soil Crust.</title>
        <authorList>
            <person name="Kurbessoian T."/>
        </authorList>
    </citation>
    <scope>NUCLEOTIDE SEQUENCE</scope>
    <source>
        <strain evidence="1">CCFEE 5208</strain>
    </source>
</reference>